<reference evidence="1" key="1">
    <citation type="submission" date="2023-01" db="EMBL/GenBank/DDBJ databases">
        <title>Human gut microbiome strain richness.</title>
        <authorList>
            <person name="Chen-Liaw A."/>
        </authorList>
    </citation>
    <scope>NUCLEOTIDE SEQUENCE</scope>
    <source>
        <strain evidence="1">1001217st2_G6_1001217B_191108</strain>
    </source>
</reference>
<dbReference type="EMBL" id="JAQLKE010000032">
    <property type="protein sequence ID" value="MDB7085159.1"/>
    <property type="molecule type" value="Genomic_DNA"/>
</dbReference>
<dbReference type="PANTHER" id="PTHR11102:SF147">
    <property type="entry name" value="SEL1L ADAPTOR SUBUNIT OF ERAD E3 UBIQUITIN LIGASE"/>
    <property type="match status" value="1"/>
</dbReference>
<dbReference type="SMART" id="SM00671">
    <property type="entry name" value="SEL1"/>
    <property type="match status" value="6"/>
</dbReference>
<dbReference type="InterPro" id="IPR006597">
    <property type="entry name" value="Sel1-like"/>
</dbReference>
<dbReference type="RefSeq" id="WP_008791096.1">
    <property type="nucleotide sequence ID" value="NZ_CP083622.1"/>
</dbReference>
<evidence type="ECO:0000313" key="1">
    <source>
        <dbReference type="EMBL" id="MDB7085159.1"/>
    </source>
</evidence>
<dbReference type="AlphaFoldDB" id="A0AB35IRI6"/>
<name>A0AB35IRI6_9FIRM</name>
<organism evidence="1 2">
    <name type="scientific">Thomasclavelia ramosa</name>
    <dbReference type="NCBI Taxonomy" id="1547"/>
    <lineage>
        <taxon>Bacteria</taxon>
        <taxon>Bacillati</taxon>
        <taxon>Bacillota</taxon>
        <taxon>Erysipelotrichia</taxon>
        <taxon>Erysipelotrichales</taxon>
        <taxon>Coprobacillaceae</taxon>
        <taxon>Thomasclavelia</taxon>
    </lineage>
</organism>
<protein>
    <submittedName>
        <fullName evidence="1">Relaxase MobL</fullName>
    </submittedName>
</protein>
<dbReference type="Pfam" id="PF08238">
    <property type="entry name" value="Sel1"/>
    <property type="match status" value="7"/>
</dbReference>
<comment type="caution">
    <text evidence="1">The sequence shown here is derived from an EMBL/GenBank/DDBJ whole genome shotgun (WGS) entry which is preliminary data.</text>
</comment>
<evidence type="ECO:0000313" key="2">
    <source>
        <dbReference type="Proteomes" id="UP001211987"/>
    </source>
</evidence>
<dbReference type="SUPFAM" id="SSF81901">
    <property type="entry name" value="HCP-like"/>
    <property type="match status" value="3"/>
</dbReference>
<proteinExistence type="predicted"/>
<dbReference type="Proteomes" id="UP001211987">
    <property type="component" value="Unassembled WGS sequence"/>
</dbReference>
<dbReference type="InterPro" id="IPR041073">
    <property type="entry name" value="MobL"/>
</dbReference>
<dbReference type="Pfam" id="PF18555">
    <property type="entry name" value="MobL"/>
    <property type="match status" value="1"/>
</dbReference>
<dbReference type="PANTHER" id="PTHR11102">
    <property type="entry name" value="SEL-1-LIKE PROTEIN"/>
    <property type="match status" value="1"/>
</dbReference>
<dbReference type="Gene3D" id="1.25.40.10">
    <property type="entry name" value="Tetratricopeptide repeat domain"/>
    <property type="match status" value="3"/>
</dbReference>
<dbReference type="InterPro" id="IPR050767">
    <property type="entry name" value="Sel1_AlgK"/>
</dbReference>
<dbReference type="GO" id="GO:0036503">
    <property type="term" value="P:ERAD pathway"/>
    <property type="evidence" value="ECO:0007669"/>
    <property type="project" value="TreeGrafter"/>
</dbReference>
<sequence length="861" mass="100769">MTKSNAPIIGDVRFLKYGADAPDESRFKGKISTESLIGFFEYTEQEEKNVDCKDESLHDGGFFGYTSDKNEYTFSSMGWLDKNKHDKFRRELRKAFSKPGDLWWDTVVSVSSFEQLSEFGIVTADDWYDICLKALPEVFKTMNLEYDNMLWWGNYHIDTTHPHIHLCFLEKDKTRERGKLTPTELRKFKSTFIKEILKRAVFEKELKVSVNEFFKSKDVDFKNLMNVIDSRVLEKEKVSMNELYKILPKQGRLAYNSCNMLPYKKLIDSLIDKVLSDADVQKEFNIYLSKLEQLEDLMNRQVNTNISNIKSTELEKLRSQIGNHILKNYKRKITNKSKKKININDGSLEKSMIDNVEQNIIENSNTDVVDDLIENYSDILETADRAVNENEFILEWSQSYKEGANLFYSSKNESELHLAEQMLLSEAGRNNVLALELLGKLYSSNKLDEKSNIMYKRSLEGFKCIFDENINDKFIRSYAGYRLGKFYLYGTGTEINYENAMKYFESSNNKYAYYSLGRMYQYGLGIEKNDEMALYYFEKSSEGNNAYANYEVAHHYEKGIACKVDLEKAETHYKTAYNEFKSMVEKHGDDNLLYRLGQMTYLGKGCGQDINKAVEYLQRAVKFENTNAKLLLAQIYLKEGYIGMYETALKYLHDVNNDTSNYLLGNIYCNGEIVKKDWTKAVQYFNKCKTNEYAYYKMYIIYKKNNQPDRALKYLNKSVEIGYEYAKIALAKEYMDGKYLDKDICKAIKLLKQSNNSYAQYLLGKIYLTGDGVKANNNLAKEYLKKSANQGNEYAQYLLKHSNSYQKTYRTRYSLKRLSNLSARYCRINQELAHKEYYKWLRDNGLLSEQEGREFNEKNSR</sequence>
<dbReference type="InterPro" id="IPR011990">
    <property type="entry name" value="TPR-like_helical_dom_sf"/>
</dbReference>
<accession>A0AB35IRI6</accession>
<gene>
    <name evidence="1" type="primary">mobL</name>
    <name evidence="1" type="ORF">PM738_15230</name>
</gene>